<dbReference type="InterPro" id="IPR024747">
    <property type="entry name" value="Pyridox_Oxase-rel"/>
</dbReference>
<dbReference type="InterPro" id="IPR012349">
    <property type="entry name" value="Split_barrel_FMN-bd"/>
</dbReference>
<gene>
    <name evidence="1" type="ORF">FNH21_03445</name>
</gene>
<reference evidence="2" key="1">
    <citation type="submission" date="2019-07" db="EMBL/GenBank/DDBJ databases">
        <title>Arthrobacter KR32 sp. nov., isolated from mountain cheese made of cows milk.</title>
        <authorList>
            <person name="Flegler A."/>
        </authorList>
    </citation>
    <scope>NUCLEOTIDE SEQUENCE [LARGE SCALE GENOMIC DNA]</scope>
    <source>
        <strain evidence="2">KR32</strain>
    </source>
</reference>
<keyword evidence="2" id="KW-1185">Reference proteome</keyword>
<accession>A0A7X1NN40</accession>
<dbReference type="AlphaFoldDB" id="A0A7X1NN40"/>
<dbReference type="Proteomes" id="UP000326464">
    <property type="component" value="Unassembled WGS sequence"/>
</dbReference>
<organism evidence="1 2">
    <name type="scientific">Arthrobacter bussei</name>
    <dbReference type="NCBI Taxonomy" id="2594179"/>
    <lineage>
        <taxon>Bacteria</taxon>
        <taxon>Bacillati</taxon>
        <taxon>Actinomycetota</taxon>
        <taxon>Actinomycetes</taxon>
        <taxon>Micrococcales</taxon>
        <taxon>Micrococcaceae</taxon>
        <taxon>Arthrobacter</taxon>
    </lineage>
</organism>
<evidence type="ECO:0000313" key="1">
    <source>
        <dbReference type="EMBL" id="MPY09783.1"/>
    </source>
</evidence>
<sequence>MMTTPSRQDSYWDSPGTLHASEVLTPSQCWALATTQTMGRLGFFREGLLNIFPVNYFVLDEHVYFRTRADGLIATSYLEHAAFQTDFVDMTTQSGWAILVNGPATRVQDPDRLSILWGKVAEEPWAPGLRDLFFDFTPEHVRGRRFHTTH</sequence>
<name>A0A7X1NN40_9MICC</name>
<dbReference type="Gene3D" id="2.30.110.10">
    <property type="entry name" value="Electron Transport, Fmn-binding Protein, Chain A"/>
    <property type="match status" value="1"/>
</dbReference>
<dbReference type="Pfam" id="PF12900">
    <property type="entry name" value="Pyridox_ox_2"/>
    <property type="match status" value="1"/>
</dbReference>
<comment type="caution">
    <text evidence="1">The sequence shown here is derived from an EMBL/GenBank/DDBJ whole genome shotgun (WGS) entry which is preliminary data.</text>
</comment>
<dbReference type="EMBL" id="VJXX01000001">
    <property type="protein sequence ID" value="MPY09783.1"/>
    <property type="molecule type" value="Genomic_DNA"/>
</dbReference>
<proteinExistence type="predicted"/>
<dbReference type="SUPFAM" id="SSF50475">
    <property type="entry name" value="FMN-binding split barrel"/>
    <property type="match status" value="1"/>
</dbReference>
<evidence type="ECO:0000313" key="2">
    <source>
        <dbReference type="Proteomes" id="UP000326464"/>
    </source>
</evidence>
<protein>
    <submittedName>
        <fullName evidence="1">Pyridoxamine 5'-phosphate oxidase family protein</fullName>
    </submittedName>
</protein>
<dbReference type="OrthoDB" id="4726615at2"/>